<reference evidence="1 2" key="1">
    <citation type="submission" date="2016-11" db="EMBL/GenBank/DDBJ databases">
        <authorList>
            <person name="Jaros S."/>
            <person name="Januszkiewicz K."/>
            <person name="Wedrychowicz H."/>
        </authorList>
    </citation>
    <scope>NUCLEOTIDE SEQUENCE [LARGE SCALE GENOMIC DNA]</scope>
    <source>
        <strain evidence="1 2">DSM 26897</strain>
    </source>
</reference>
<dbReference type="EMBL" id="FQUO01000006">
    <property type="protein sequence ID" value="SHF24111.1"/>
    <property type="molecule type" value="Genomic_DNA"/>
</dbReference>
<accession>A0A1M5A1L9</accession>
<dbReference type="Proteomes" id="UP000184368">
    <property type="component" value="Unassembled WGS sequence"/>
</dbReference>
<evidence type="ECO:0000313" key="1">
    <source>
        <dbReference type="EMBL" id="SHF24111.1"/>
    </source>
</evidence>
<evidence type="ECO:0000313" key="2">
    <source>
        <dbReference type="Proteomes" id="UP000184368"/>
    </source>
</evidence>
<sequence length="169" mass="19522">MYNIGLVITAKVAGRDLIRQLAFRKVCLMESDETEGSLQIIYNNIGLNQDRVLQLFHVVHLRFAKLNRRELNNQLRFLGSHPMLFTHMVLVICEVDASLGIKYVDIAQVLEQRSAHRLNMDYFLVLCNKSEEDTYRVSSVMPFICQSAIDYFSQLGEPGNYLIEAREHL</sequence>
<proteinExistence type="predicted"/>
<keyword evidence="2" id="KW-1185">Reference proteome</keyword>
<gene>
    <name evidence="1" type="ORF">SAMN05444008_10677</name>
</gene>
<dbReference type="AlphaFoldDB" id="A0A1M5A1L9"/>
<protein>
    <submittedName>
        <fullName evidence="1">Uncharacterized protein</fullName>
    </submittedName>
</protein>
<organism evidence="1 2">
    <name type="scientific">Cnuella takakiae</name>
    <dbReference type="NCBI Taxonomy" id="1302690"/>
    <lineage>
        <taxon>Bacteria</taxon>
        <taxon>Pseudomonadati</taxon>
        <taxon>Bacteroidota</taxon>
        <taxon>Chitinophagia</taxon>
        <taxon>Chitinophagales</taxon>
        <taxon>Chitinophagaceae</taxon>
        <taxon>Cnuella</taxon>
    </lineage>
</organism>
<name>A0A1M5A1L9_9BACT</name>